<dbReference type="EMBL" id="JARBHB010000003">
    <property type="protein sequence ID" value="KAJ8888735.1"/>
    <property type="molecule type" value="Genomic_DNA"/>
</dbReference>
<comment type="caution">
    <text evidence="1">The sequence shown here is derived from an EMBL/GenBank/DDBJ whole genome shotgun (WGS) entry which is preliminary data.</text>
</comment>
<evidence type="ECO:0000313" key="1">
    <source>
        <dbReference type="EMBL" id="KAJ8888735.1"/>
    </source>
</evidence>
<keyword evidence="2" id="KW-1185">Reference proteome</keyword>
<dbReference type="Proteomes" id="UP001159363">
    <property type="component" value="Chromosome 3"/>
</dbReference>
<organism evidence="1 2">
    <name type="scientific">Dryococelus australis</name>
    <dbReference type="NCBI Taxonomy" id="614101"/>
    <lineage>
        <taxon>Eukaryota</taxon>
        <taxon>Metazoa</taxon>
        <taxon>Ecdysozoa</taxon>
        <taxon>Arthropoda</taxon>
        <taxon>Hexapoda</taxon>
        <taxon>Insecta</taxon>
        <taxon>Pterygota</taxon>
        <taxon>Neoptera</taxon>
        <taxon>Polyneoptera</taxon>
        <taxon>Phasmatodea</taxon>
        <taxon>Verophasmatodea</taxon>
        <taxon>Anareolatae</taxon>
        <taxon>Phasmatidae</taxon>
        <taxon>Eurycanthinae</taxon>
        <taxon>Dryococelus</taxon>
    </lineage>
</organism>
<name>A0ABQ9HWI2_9NEOP</name>
<sequence>MCRSRRDESTWNGQPLSHNTSRVGAAVARLVWFYHRPPLTSPSADLPALPPRRRAASGAWSPGFVWLFTTSSSLPPPPSSNHTHARPHSLFLALVSVAPLKGDGSRRSQGEAAIQKGIRAVLRLVMPPERKF</sequence>
<gene>
    <name evidence="1" type="ORF">PR048_008227</name>
</gene>
<protein>
    <submittedName>
        <fullName evidence="1">Uncharacterized protein</fullName>
    </submittedName>
</protein>
<accession>A0ABQ9HWI2</accession>
<proteinExistence type="predicted"/>
<evidence type="ECO:0000313" key="2">
    <source>
        <dbReference type="Proteomes" id="UP001159363"/>
    </source>
</evidence>
<reference evidence="1 2" key="1">
    <citation type="submission" date="2023-02" db="EMBL/GenBank/DDBJ databases">
        <title>LHISI_Scaffold_Assembly.</title>
        <authorList>
            <person name="Stuart O.P."/>
            <person name="Cleave R."/>
            <person name="Magrath M.J.L."/>
            <person name="Mikheyev A.S."/>
        </authorList>
    </citation>
    <scope>NUCLEOTIDE SEQUENCE [LARGE SCALE GENOMIC DNA]</scope>
    <source>
        <strain evidence="1">Daus_M_001</strain>
        <tissue evidence="1">Leg muscle</tissue>
    </source>
</reference>